<dbReference type="GO" id="GO:0008170">
    <property type="term" value="F:N-methyltransferase activity"/>
    <property type="evidence" value="ECO:0007669"/>
    <property type="project" value="InterPro"/>
</dbReference>
<dbReference type="GO" id="GO:0004519">
    <property type="term" value="F:endonuclease activity"/>
    <property type="evidence" value="ECO:0007669"/>
    <property type="project" value="UniProtKB-KW"/>
</dbReference>
<keyword evidence="6" id="KW-0255">Endonuclease</keyword>
<dbReference type="InterPro" id="IPR000055">
    <property type="entry name" value="Restrct_endonuc_typeI_TRD"/>
</dbReference>
<comment type="caution">
    <text evidence="6">The sequence shown here is derived from an EMBL/GenBank/DDBJ whole genome shotgun (WGS) entry which is preliminary data.</text>
</comment>
<dbReference type="GO" id="GO:0003677">
    <property type="term" value="F:DNA binding"/>
    <property type="evidence" value="ECO:0007669"/>
    <property type="project" value="UniProtKB-KW"/>
</dbReference>
<gene>
    <name evidence="6" type="ORF">DFR79_11446</name>
</gene>
<evidence type="ECO:0000256" key="2">
    <source>
        <dbReference type="ARBA" id="ARBA00022747"/>
    </source>
</evidence>
<feature type="domain" description="DNA methylase adenine-specific" evidence="5">
    <location>
        <begin position="174"/>
        <end position="321"/>
    </location>
</feature>
<feature type="domain" description="Type I restriction modification DNA specificity" evidence="4">
    <location>
        <begin position="545"/>
        <end position="697"/>
    </location>
</feature>
<evidence type="ECO:0000256" key="3">
    <source>
        <dbReference type="ARBA" id="ARBA00023125"/>
    </source>
</evidence>
<dbReference type="Proteomes" id="UP000295064">
    <property type="component" value="Unassembled WGS sequence"/>
</dbReference>
<evidence type="ECO:0000259" key="4">
    <source>
        <dbReference type="Pfam" id="PF01420"/>
    </source>
</evidence>
<name>A0A4R6LMM0_9FIRM</name>
<sequence>MSLDKNLKNKLDELSKGGKNPRNIMEVFNKKIAEAEERKKMNPEDDYYPLVKEIILLPDEIKLRQLREIEAYLNEKSTRIKMKGNYVFRKNSDTKYLINEQIKSISPEKSIGNVLSINNGFTSLLDEFLIKYPTSKFVAQEFDEKVIKFQEQIYSIVDYDISFEKVNPFVIESSKEKYDLIFCNSPLGNNISLENIKLDYFDLNLLNYSKNISVEAATILKALENLKEKGLLFALVPTSLLFTNKNEPIRKLISKHSKLLSIIGIDRPIFKNTAAEFAIIKLRKQSKPSINDSDYIYMSFGSNIQEIKENGRDIKYNNLETDNWLFTKYLLEPQTPDYPTKKLKEKVDINLSSRRITDEDLESEETKQVVHLKSIDNKGKIISTSNERVEDLSSKVRLKAYKGDILMPLIQGDYTPALVEADDFLVSDNFAVISSDYDTHYILWALKTDYFKQQISANTRGKVIRRLPIRALKEFEIPWFSDEKRQQISKDTKESFQSKSVEELSKENQTLINEVLGSYFENELSLKHDSEKVRNYLALENGTQIVPLKEIAEIQNGVNLSRYKGGELKSRIIKSKNLKVLAFIDEFDEVKLIEDKIRTVVKGDILIRRKGDIGPAAIIDKSLSDLTFDDKLTRIRVSSEEILAEYLAIYLNSYFAKEIMNEAAVNKTMKYIKLADLSKLPVVIPTKEKQKEIVKKLV</sequence>
<dbReference type="InterPro" id="IPR044946">
    <property type="entry name" value="Restrct_endonuc_typeI_TRD_sf"/>
</dbReference>
<evidence type="ECO:0000313" key="7">
    <source>
        <dbReference type="Proteomes" id="UP000295064"/>
    </source>
</evidence>
<dbReference type="SUPFAM" id="SSF53335">
    <property type="entry name" value="S-adenosyl-L-methionine-dependent methyltransferases"/>
    <property type="match status" value="1"/>
</dbReference>
<dbReference type="RefSeq" id="WP_133515260.1">
    <property type="nucleotide sequence ID" value="NZ_SNWX01000014.1"/>
</dbReference>
<dbReference type="Gene3D" id="3.90.220.20">
    <property type="entry name" value="DNA methylase specificity domains"/>
    <property type="match status" value="2"/>
</dbReference>
<evidence type="ECO:0000259" key="5">
    <source>
        <dbReference type="Pfam" id="PF02384"/>
    </source>
</evidence>
<keyword evidence="6" id="KW-0378">Hydrolase</keyword>
<reference evidence="6 7" key="1">
    <citation type="submission" date="2019-03" db="EMBL/GenBank/DDBJ databases">
        <title>Subsurface microbial communities from deep shales in Ohio and West Virginia, USA.</title>
        <authorList>
            <person name="Wrighton K."/>
        </authorList>
    </citation>
    <scope>NUCLEOTIDE SEQUENCE [LARGE SCALE GENOMIC DNA]</scope>
    <source>
        <strain evidence="6 7">MA284_T2</strain>
    </source>
</reference>
<dbReference type="InterPro" id="IPR052021">
    <property type="entry name" value="Type-I_RS_S_subunit"/>
</dbReference>
<dbReference type="SUPFAM" id="SSF116734">
    <property type="entry name" value="DNA methylase specificity domain"/>
    <property type="match status" value="2"/>
</dbReference>
<dbReference type="InterPro" id="IPR003356">
    <property type="entry name" value="DNA_methylase_A-5"/>
</dbReference>
<dbReference type="OrthoDB" id="9814572at2"/>
<protein>
    <submittedName>
        <fullName evidence="6">Restriction endonuclease S subunit</fullName>
    </submittedName>
</protein>
<dbReference type="Pfam" id="PF02384">
    <property type="entry name" value="N6_Mtase"/>
    <property type="match status" value="1"/>
</dbReference>
<keyword evidence="2" id="KW-0680">Restriction system</keyword>
<organism evidence="6 7">
    <name type="scientific">Halanaerobium saccharolyticum</name>
    <dbReference type="NCBI Taxonomy" id="43595"/>
    <lineage>
        <taxon>Bacteria</taxon>
        <taxon>Bacillati</taxon>
        <taxon>Bacillota</taxon>
        <taxon>Clostridia</taxon>
        <taxon>Halanaerobiales</taxon>
        <taxon>Halanaerobiaceae</taxon>
        <taxon>Halanaerobium</taxon>
    </lineage>
</organism>
<dbReference type="AlphaFoldDB" id="A0A4R6LMM0"/>
<dbReference type="GO" id="GO:0009307">
    <property type="term" value="P:DNA restriction-modification system"/>
    <property type="evidence" value="ECO:0007669"/>
    <property type="project" value="UniProtKB-KW"/>
</dbReference>
<dbReference type="EMBL" id="SNWX01000014">
    <property type="protein sequence ID" value="TDO86474.1"/>
    <property type="molecule type" value="Genomic_DNA"/>
</dbReference>
<accession>A0A4R6LMM0</accession>
<dbReference type="PANTHER" id="PTHR30408:SF12">
    <property type="entry name" value="TYPE I RESTRICTION ENZYME MJAVIII SPECIFICITY SUBUNIT"/>
    <property type="match status" value="1"/>
</dbReference>
<evidence type="ECO:0000256" key="1">
    <source>
        <dbReference type="ARBA" id="ARBA00010923"/>
    </source>
</evidence>
<dbReference type="Gene3D" id="3.40.50.150">
    <property type="entry name" value="Vaccinia Virus protein VP39"/>
    <property type="match status" value="1"/>
</dbReference>
<keyword evidence="6" id="KW-0540">Nuclease</keyword>
<proteinExistence type="inferred from homology"/>
<dbReference type="Pfam" id="PF01420">
    <property type="entry name" value="Methylase_S"/>
    <property type="match status" value="1"/>
</dbReference>
<evidence type="ECO:0000313" key="6">
    <source>
        <dbReference type="EMBL" id="TDO86474.1"/>
    </source>
</evidence>
<keyword evidence="3" id="KW-0238">DNA-binding</keyword>
<comment type="similarity">
    <text evidence="1">Belongs to the type-I restriction system S methylase family.</text>
</comment>
<dbReference type="PANTHER" id="PTHR30408">
    <property type="entry name" value="TYPE-1 RESTRICTION ENZYME ECOKI SPECIFICITY PROTEIN"/>
    <property type="match status" value="1"/>
</dbReference>
<dbReference type="InterPro" id="IPR029063">
    <property type="entry name" value="SAM-dependent_MTases_sf"/>
</dbReference>